<accession>A0AAD6FYA9</accession>
<evidence type="ECO:0000256" key="1">
    <source>
        <dbReference type="SAM" id="Phobius"/>
    </source>
</evidence>
<reference evidence="2" key="1">
    <citation type="submission" date="2022-12" db="EMBL/GenBank/DDBJ databases">
        <authorList>
            <person name="Petersen C."/>
        </authorList>
    </citation>
    <scope>NUCLEOTIDE SEQUENCE</scope>
    <source>
        <strain evidence="2">IBT 16125</strain>
    </source>
</reference>
<feature type="transmembrane region" description="Helical" evidence="1">
    <location>
        <begin position="65"/>
        <end position="84"/>
    </location>
</feature>
<evidence type="ECO:0000313" key="3">
    <source>
        <dbReference type="Proteomes" id="UP001213681"/>
    </source>
</evidence>
<feature type="transmembrane region" description="Helical" evidence="1">
    <location>
        <begin position="12"/>
        <end position="30"/>
    </location>
</feature>
<keyword evidence="1" id="KW-0472">Membrane</keyword>
<evidence type="ECO:0000313" key="2">
    <source>
        <dbReference type="EMBL" id="KAJ5433529.1"/>
    </source>
</evidence>
<dbReference type="EMBL" id="JAPVEA010000009">
    <property type="protein sequence ID" value="KAJ5433529.1"/>
    <property type="molecule type" value="Genomic_DNA"/>
</dbReference>
<organism evidence="2 3">
    <name type="scientific">Penicillium daleae</name>
    <dbReference type="NCBI Taxonomy" id="63821"/>
    <lineage>
        <taxon>Eukaryota</taxon>
        <taxon>Fungi</taxon>
        <taxon>Dikarya</taxon>
        <taxon>Ascomycota</taxon>
        <taxon>Pezizomycotina</taxon>
        <taxon>Eurotiomycetes</taxon>
        <taxon>Eurotiomycetidae</taxon>
        <taxon>Eurotiales</taxon>
        <taxon>Aspergillaceae</taxon>
        <taxon>Penicillium</taxon>
    </lineage>
</organism>
<reference evidence="2" key="2">
    <citation type="journal article" date="2023" name="IMA Fungus">
        <title>Comparative genomic study of the Penicillium genus elucidates a diverse pangenome and 15 lateral gene transfer events.</title>
        <authorList>
            <person name="Petersen C."/>
            <person name="Sorensen T."/>
            <person name="Nielsen M.R."/>
            <person name="Sondergaard T.E."/>
            <person name="Sorensen J.L."/>
            <person name="Fitzpatrick D.A."/>
            <person name="Frisvad J.C."/>
            <person name="Nielsen K.L."/>
        </authorList>
    </citation>
    <scope>NUCLEOTIDE SEQUENCE</scope>
    <source>
        <strain evidence="2">IBT 16125</strain>
    </source>
</reference>
<comment type="caution">
    <text evidence="2">The sequence shown here is derived from an EMBL/GenBank/DDBJ whole genome shotgun (WGS) entry which is preliminary data.</text>
</comment>
<feature type="non-terminal residue" evidence="2">
    <location>
        <position position="1"/>
    </location>
</feature>
<sequence>GLSYLPTSHTLSWTLGSLIVCLTFAFNCAIGPVCDSPVSEIALTQLRVKTVVIARIMYNNWRGRTALVFAGVIVICFVWCYFRLPKPKGLAYLEVNILFQYEAGTKKFKIFQANLAERGYFRITSSSLPIVDWRRNS</sequence>
<keyword evidence="3" id="KW-1185">Reference proteome</keyword>
<name>A0AAD6FYA9_9EURO</name>
<protein>
    <submittedName>
        <fullName evidence="2">Uncharacterized protein</fullName>
    </submittedName>
</protein>
<dbReference type="RefSeq" id="XP_056760820.1">
    <property type="nucleotide sequence ID" value="XM_056916066.1"/>
</dbReference>
<dbReference type="AlphaFoldDB" id="A0AAD6FYA9"/>
<dbReference type="GeneID" id="81606309"/>
<dbReference type="Gene3D" id="1.20.1250.20">
    <property type="entry name" value="MFS general substrate transporter like domains"/>
    <property type="match status" value="1"/>
</dbReference>
<proteinExistence type="predicted"/>
<gene>
    <name evidence="2" type="ORF">N7458_012685</name>
</gene>
<keyword evidence="1" id="KW-1133">Transmembrane helix</keyword>
<keyword evidence="1" id="KW-0812">Transmembrane</keyword>
<dbReference type="Proteomes" id="UP001213681">
    <property type="component" value="Unassembled WGS sequence"/>
</dbReference>
<dbReference type="InterPro" id="IPR036259">
    <property type="entry name" value="MFS_trans_sf"/>
</dbReference>